<gene>
    <name evidence="1" type="ORF">CGS59_09135</name>
</gene>
<dbReference type="RefSeq" id="WP_097779716.1">
    <property type="nucleotide sequence ID" value="NZ_NMTZ01000020.1"/>
</dbReference>
<sequence length="111" mass="12575">MYIIIGLGLICATIGFVVGSAVRWKIDYEAETIGSLIVAQADENKNPSLFLNLGGESVDFADKQYVIFRVNKVSKLKPREKHSVYLKHELRLRMDEEFDCYEVDVSEESTA</sequence>
<dbReference type="AlphaFoldDB" id="A0A2A7AXL2"/>
<protein>
    <submittedName>
        <fullName evidence="1">Uncharacterized protein</fullName>
    </submittedName>
</protein>
<evidence type="ECO:0000313" key="1">
    <source>
        <dbReference type="EMBL" id="PDX83771.1"/>
    </source>
</evidence>
<proteinExistence type="predicted"/>
<organism evidence="1 2">
    <name type="scientific">Faecalibacterium prausnitzii</name>
    <dbReference type="NCBI Taxonomy" id="853"/>
    <lineage>
        <taxon>Bacteria</taxon>
        <taxon>Bacillati</taxon>
        <taxon>Bacillota</taxon>
        <taxon>Clostridia</taxon>
        <taxon>Eubacteriales</taxon>
        <taxon>Oscillospiraceae</taxon>
        <taxon>Faecalibacterium</taxon>
    </lineage>
</organism>
<comment type="caution">
    <text evidence="1">The sequence shown here is derived from an EMBL/GenBank/DDBJ whole genome shotgun (WGS) entry which is preliminary data.</text>
</comment>
<dbReference type="Proteomes" id="UP000220480">
    <property type="component" value="Unassembled WGS sequence"/>
</dbReference>
<reference evidence="1 2" key="1">
    <citation type="journal article" date="2017" name="Front. Microbiol.">
        <title>New Insights into the Diversity of the Genus Faecalibacterium.</title>
        <authorList>
            <person name="Benevides L."/>
            <person name="Burman S."/>
            <person name="Martin R."/>
            <person name="Robert V."/>
            <person name="Thomas M."/>
            <person name="Miquel S."/>
            <person name="Chain F."/>
            <person name="Sokol H."/>
            <person name="Bermudez-Humaran L.G."/>
            <person name="Morrison M."/>
            <person name="Langella P."/>
            <person name="Azevedo V.A."/>
            <person name="Chatel J.M."/>
            <person name="Soares S."/>
        </authorList>
    </citation>
    <scope>NUCLEOTIDE SEQUENCE [LARGE SCALE GENOMIC DNA]</scope>
    <source>
        <strain evidence="1 2">CNCM I 4644</strain>
    </source>
</reference>
<dbReference type="EMBL" id="NMTZ01000020">
    <property type="protein sequence ID" value="PDX83771.1"/>
    <property type="molecule type" value="Genomic_DNA"/>
</dbReference>
<evidence type="ECO:0000313" key="2">
    <source>
        <dbReference type="Proteomes" id="UP000220480"/>
    </source>
</evidence>
<name>A0A2A7AXL2_9FIRM</name>
<accession>A0A2A7AXL2</accession>